<comment type="subcellular location">
    <subcellularLocation>
        <location evidence="1">Nucleus</location>
    </subcellularLocation>
</comment>
<evidence type="ECO:0000256" key="6">
    <source>
        <dbReference type="ARBA" id="ARBA00023204"/>
    </source>
</evidence>
<dbReference type="FunFam" id="3.40.470.10:FF:000005">
    <property type="entry name" value="Single-strand selective monofunctional uracil DNA glycosylase"/>
    <property type="match status" value="1"/>
</dbReference>
<dbReference type="GO" id="GO:0006284">
    <property type="term" value="P:base-excision repair"/>
    <property type="evidence" value="ECO:0007669"/>
    <property type="project" value="InterPro"/>
</dbReference>
<comment type="similarity">
    <text evidence="2">Belongs to the uracil-DNA glycosylase (UDG) superfamily. SMUG1 family.</text>
</comment>
<feature type="compositionally biased region" description="Low complexity" evidence="8">
    <location>
        <begin position="49"/>
        <end position="66"/>
    </location>
</feature>
<dbReference type="CDD" id="cd19374">
    <property type="entry name" value="UDG-F3_SMUG1-like"/>
    <property type="match status" value="1"/>
</dbReference>
<gene>
    <name evidence="11" type="primary">SMUG1</name>
</gene>
<accession>A0AAJ7X649</accession>
<feature type="domain" description="Uracil-DNA glycosylase-like" evidence="9">
    <location>
        <begin position="138"/>
        <end position="310"/>
    </location>
</feature>
<dbReference type="GO" id="GO:0000703">
    <property type="term" value="F:oxidized pyrimidine nucleobase lesion DNA N-glycosylase activity"/>
    <property type="evidence" value="ECO:0007669"/>
    <property type="project" value="TreeGrafter"/>
</dbReference>
<reference evidence="11" key="1">
    <citation type="submission" date="2025-08" db="UniProtKB">
        <authorList>
            <consortium name="RefSeq"/>
        </authorList>
    </citation>
    <scope>IDENTIFICATION</scope>
    <source>
        <tissue evidence="11">Sperm</tissue>
    </source>
</reference>
<dbReference type="GO" id="GO:0017065">
    <property type="term" value="F:single-strand selective uracil DNA N-glycosylase activity"/>
    <property type="evidence" value="ECO:0007669"/>
    <property type="project" value="InterPro"/>
</dbReference>
<dbReference type="RefSeq" id="XP_032821468.1">
    <property type="nucleotide sequence ID" value="XM_032965577.1"/>
</dbReference>
<keyword evidence="6" id="KW-0234">DNA repair</keyword>
<keyword evidence="4" id="KW-0378">Hydrolase</keyword>
<evidence type="ECO:0000313" key="10">
    <source>
        <dbReference type="Proteomes" id="UP001318040"/>
    </source>
</evidence>
<dbReference type="Gene3D" id="3.40.470.10">
    <property type="entry name" value="Uracil-DNA glycosylase-like domain"/>
    <property type="match status" value="1"/>
</dbReference>
<keyword evidence="7" id="KW-0539">Nucleus</keyword>
<evidence type="ECO:0000256" key="2">
    <source>
        <dbReference type="ARBA" id="ARBA00007889"/>
    </source>
</evidence>
<dbReference type="GO" id="GO:0003677">
    <property type="term" value="F:DNA binding"/>
    <property type="evidence" value="ECO:0007669"/>
    <property type="project" value="UniProtKB-KW"/>
</dbReference>
<evidence type="ECO:0000256" key="3">
    <source>
        <dbReference type="ARBA" id="ARBA00022763"/>
    </source>
</evidence>
<evidence type="ECO:0000259" key="9">
    <source>
        <dbReference type="Pfam" id="PF03167"/>
    </source>
</evidence>
<dbReference type="CTD" id="23583"/>
<protein>
    <submittedName>
        <fullName evidence="11">Single-strand selective monofunctional uracil DNA glycosylase isoform X1</fullName>
    </submittedName>
</protein>
<dbReference type="Pfam" id="PF03167">
    <property type="entry name" value="UDG"/>
    <property type="match status" value="1"/>
</dbReference>
<proteinExistence type="inferred from homology"/>
<name>A0AAJ7X649_PETMA</name>
<dbReference type="GO" id="GO:0005634">
    <property type="term" value="C:nucleus"/>
    <property type="evidence" value="ECO:0007669"/>
    <property type="project" value="UniProtKB-SubCell"/>
</dbReference>
<dbReference type="AlphaFoldDB" id="A0AAJ7X649"/>
<evidence type="ECO:0000256" key="1">
    <source>
        <dbReference type="ARBA" id="ARBA00004123"/>
    </source>
</evidence>
<evidence type="ECO:0000256" key="8">
    <source>
        <dbReference type="SAM" id="MobiDB-lite"/>
    </source>
</evidence>
<dbReference type="PANTHER" id="PTHR13235">
    <property type="entry name" value="SINGLE-STRAND SELECTIVE MONOFUNCTIONAL URACIL DNA GLYCOSYLASE"/>
    <property type="match status" value="1"/>
</dbReference>
<evidence type="ECO:0000313" key="11">
    <source>
        <dbReference type="RefSeq" id="XP_032821468.1"/>
    </source>
</evidence>
<dbReference type="PANTHER" id="PTHR13235:SF2">
    <property type="entry name" value="SINGLE-STRAND SELECTIVE MONOFUNCTIONAL URACIL DNA GLYCOSYLASE"/>
    <property type="match status" value="1"/>
</dbReference>
<keyword evidence="10" id="KW-1185">Reference proteome</keyword>
<evidence type="ECO:0000256" key="7">
    <source>
        <dbReference type="ARBA" id="ARBA00023242"/>
    </source>
</evidence>
<dbReference type="Proteomes" id="UP001318040">
    <property type="component" value="Chromosome 34"/>
</dbReference>
<dbReference type="InterPro" id="IPR039134">
    <property type="entry name" value="SMUG1"/>
</dbReference>
<organism evidence="10 11">
    <name type="scientific">Petromyzon marinus</name>
    <name type="common">Sea lamprey</name>
    <dbReference type="NCBI Taxonomy" id="7757"/>
    <lineage>
        <taxon>Eukaryota</taxon>
        <taxon>Metazoa</taxon>
        <taxon>Chordata</taxon>
        <taxon>Craniata</taxon>
        <taxon>Vertebrata</taxon>
        <taxon>Cyclostomata</taxon>
        <taxon>Hyperoartia</taxon>
        <taxon>Petromyzontiformes</taxon>
        <taxon>Petromyzontidae</taxon>
        <taxon>Petromyzon</taxon>
    </lineage>
</organism>
<keyword evidence="3" id="KW-0227">DNA damage</keyword>
<dbReference type="SUPFAM" id="SSF52141">
    <property type="entry name" value="Uracil-DNA glycosylase-like"/>
    <property type="match status" value="1"/>
</dbReference>
<dbReference type="InterPro" id="IPR036895">
    <property type="entry name" value="Uracil-DNA_glycosylase-like_sf"/>
</dbReference>
<evidence type="ECO:0000256" key="5">
    <source>
        <dbReference type="ARBA" id="ARBA00023125"/>
    </source>
</evidence>
<dbReference type="InterPro" id="IPR005122">
    <property type="entry name" value="Uracil-DNA_glycosylase-like"/>
</dbReference>
<dbReference type="KEGG" id="pmrn:116948667"/>
<feature type="region of interest" description="Disordered" evidence="8">
    <location>
        <begin position="8"/>
        <end position="77"/>
    </location>
</feature>
<evidence type="ECO:0000256" key="4">
    <source>
        <dbReference type="ARBA" id="ARBA00022801"/>
    </source>
</evidence>
<sequence>MSPFYVVATMLPTKRRRRQQQQQQPQPQHPEPRNKRACGTGHDDDDGNSADVVVSPEAASAASAQEAARDAARTGGELSPERLVPTAFACSFLEVEATLNGVLGRLSFGDPVRYVYNPTEYAAETHRRFVAAYCRGPKDVLFLGMNPGPFGMSQTGVPFGEVSVVRDWLRITGEVRQPPRVHPKRPVLGLACPKSEVSGARFWGFFRSLCGPPDAFFRRCYVHNYCPLAFLAESGKNVTPPELPAAQRRALVRACDAALCLAVRALGVRVVVGLGRYAERRARDALEAGGMGPAEVRVAFLMHPSPVNPRANRGWDAVARRTMQEIGILELLTTEDGEISQCAG</sequence>
<keyword evidence="5" id="KW-0238">DNA-binding</keyword>